<organism evidence="1 2">
    <name type="scientific">Ajellomyces capsulatus (strain H88)</name>
    <name type="common">Darling's disease fungus</name>
    <name type="synonym">Histoplasma capsulatum</name>
    <dbReference type="NCBI Taxonomy" id="544711"/>
    <lineage>
        <taxon>Eukaryota</taxon>
        <taxon>Fungi</taxon>
        <taxon>Dikarya</taxon>
        <taxon>Ascomycota</taxon>
        <taxon>Pezizomycotina</taxon>
        <taxon>Eurotiomycetes</taxon>
        <taxon>Eurotiomycetidae</taxon>
        <taxon>Onygenales</taxon>
        <taxon>Ajellomycetaceae</taxon>
        <taxon>Histoplasma</taxon>
    </lineage>
</organism>
<dbReference type="VEuPathDB" id="FungiDB:I7I53_11910"/>
<dbReference type="AlphaFoldDB" id="A0A8A1LZ33"/>
<dbReference type="EMBL" id="CP069107">
    <property type="protein sequence ID" value="QSS57654.1"/>
    <property type="molecule type" value="Genomic_DNA"/>
</dbReference>
<dbReference type="Proteomes" id="UP000663419">
    <property type="component" value="Chromosome 6"/>
</dbReference>
<accession>A0A8A1LZ33</accession>
<protein>
    <submittedName>
        <fullName evidence="1">Uncharacterized protein</fullName>
    </submittedName>
</protein>
<proteinExistence type="predicted"/>
<sequence>MRFHQVLSLPALKFVEIVRRQPAMFGFLSSLCFQAVSFSQIQCDPCDKARARQGFAGRGTSPSYWILELSFVCNIDLARESHF</sequence>
<evidence type="ECO:0000313" key="1">
    <source>
        <dbReference type="EMBL" id="QSS57654.1"/>
    </source>
</evidence>
<evidence type="ECO:0000313" key="2">
    <source>
        <dbReference type="Proteomes" id="UP000663419"/>
    </source>
</evidence>
<reference evidence="1" key="1">
    <citation type="submission" date="2021-01" db="EMBL/GenBank/DDBJ databases">
        <title>Chromosome-level genome assembly of a human fungal pathogen reveals clustering of transcriptionally co-regulated genes.</title>
        <authorList>
            <person name="Voorhies M."/>
            <person name="Cohen S."/>
            <person name="Shea T.P."/>
            <person name="Petrus S."/>
            <person name="Munoz J.F."/>
            <person name="Poplawski S."/>
            <person name="Goldman W.E."/>
            <person name="Michael T."/>
            <person name="Cuomo C.A."/>
            <person name="Sil A."/>
            <person name="Beyhan S."/>
        </authorList>
    </citation>
    <scope>NUCLEOTIDE SEQUENCE</scope>
    <source>
        <strain evidence="1">H88</strain>
    </source>
</reference>
<name>A0A8A1LZ33_AJEC8</name>
<gene>
    <name evidence="1" type="ORF">I7I53_11910</name>
</gene>